<keyword evidence="4 7" id="KW-1133">Transmembrane helix</keyword>
<reference evidence="10 11" key="1">
    <citation type="journal article" date="2022" name="bioRxiv">
        <title>Genomics of Preaxostyla Flagellates Illuminates Evolutionary Transitions and the Path Towards Mitochondrial Loss.</title>
        <authorList>
            <person name="Novak L.V.F."/>
            <person name="Treitli S.C."/>
            <person name="Pyrih J."/>
            <person name="Halakuc P."/>
            <person name="Pipaliya S.V."/>
            <person name="Vacek V."/>
            <person name="Brzon O."/>
            <person name="Soukal P."/>
            <person name="Eme L."/>
            <person name="Dacks J.B."/>
            <person name="Karnkowska A."/>
            <person name="Elias M."/>
            <person name="Hampl V."/>
        </authorList>
    </citation>
    <scope>NUCLEOTIDE SEQUENCE [LARGE SCALE GENOMIC DNA]</scope>
    <source>
        <strain evidence="10">NAU3</strain>
        <tissue evidence="10">Gut</tissue>
    </source>
</reference>
<feature type="transmembrane region" description="Helical" evidence="7">
    <location>
        <begin position="19"/>
        <end position="37"/>
    </location>
</feature>
<dbReference type="PANTHER" id="PTHR22883:SF488">
    <property type="entry name" value="PALMITOYLTRANSFERASE"/>
    <property type="match status" value="1"/>
</dbReference>
<evidence type="ECO:0000259" key="9">
    <source>
        <dbReference type="Pfam" id="PF01529"/>
    </source>
</evidence>
<evidence type="ECO:0000256" key="2">
    <source>
        <dbReference type="ARBA" id="ARBA00022679"/>
    </source>
</evidence>
<evidence type="ECO:0000256" key="6">
    <source>
        <dbReference type="ARBA" id="ARBA00023315"/>
    </source>
</evidence>
<evidence type="ECO:0000256" key="8">
    <source>
        <dbReference type="SAM" id="MobiDB-lite"/>
    </source>
</evidence>
<feature type="region of interest" description="Disordered" evidence="8">
    <location>
        <begin position="282"/>
        <end position="301"/>
    </location>
</feature>
<keyword evidence="2 7" id="KW-0808">Transferase</keyword>
<evidence type="ECO:0000313" key="10">
    <source>
        <dbReference type="EMBL" id="KAK2962446.1"/>
    </source>
</evidence>
<evidence type="ECO:0000256" key="3">
    <source>
        <dbReference type="ARBA" id="ARBA00022692"/>
    </source>
</evidence>
<evidence type="ECO:0000256" key="7">
    <source>
        <dbReference type="RuleBase" id="RU079119"/>
    </source>
</evidence>
<evidence type="ECO:0000313" key="11">
    <source>
        <dbReference type="Proteomes" id="UP001281761"/>
    </source>
</evidence>
<keyword evidence="3 7" id="KW-0812">Transmembrane</keyword>
<dbReference type="InterPro" id="IPR039859">
    <property type="entry name" value="PFA4/ZDH16/20/ERF2-like"/>
</dbReference>
<dbReference type="PANTHER" id="PTHR22883">
    <property type="entry name" value="ZINC FINGER DHHC DOMAIN CONTAINING PROTEIN"/>
    <property type="match status" value="1"/>
</dbReference>
<evidence type="ECO:0000256" key="4">
    <source>
        <dbReference type="ARBA" id="ARBA00022989"/>
    </source>
</evidence>
<feature type="transmembrane region" description="Helical" evidence="7">
    <location>
        <begin position="163"/>
        <end position="191"/>
    </location>
</feature>
<comment type="domain">
    <text evidence="7">The DHHC domain is required for palmitoyltransferase activity.</text>
</comment>
<sequence>MFGLAIKLPLAMVDSPYRIIPLVLSIVFLLLTFFFFFRTSCTDPGILECCTADDEAYRELIDSNPTLSQGINALRFCYTCNCVRPPRSSHCRYCNTCVDRFDHHCPWVNNCIGKRNYRFFLSLLCSLALDCLILISLSIWEIVQGALSFVYYDQSQGYSTPTFVWLLIRVLFTSLILIYVIVTMIIIAPLITFHVKILMSGETTREYHLDVNDGKSPYNKGFWKNLSDACCSPSPKHVHFYSPLSITSRYFMFSERGRNVAVDNDIPMYEAYSESEVEMTPSAQVEQTSLSPHPASPQPVVSVPEPLREEVVHPAPTSAHQFSVHPPDLFNTAPRLFNRNAPLSPLTSHDTCDEQVTGSASENSSILPNLLVDCVIPRAYSAPPFSLRYAPQRPTHGRLPSENGLAHVIWNPSSFSMLQDT</sequence>
<comment type="catalytic activity">
    <reaction evidence="7">
        <text>L-cysteinyl-[protein] + hexadecanoyl-CoA = S-hexadecanoyl-L-cysteinyl-[protein] + CoA</text>
        <dbReference type="Rhea" id="RHEA:36683"/>
        <dbReference type="Rhea" id="RHEA-COMP:10131"/>
        <dbReference type="Rhea" id="RHEA-COMP:11032"/>
        <dbReference type="ChEBI" id="CHEBI:29950"/>
        <dbReference type="ChEBI" id="CHEBI:57287"/>
        <dbReference type="ChEBI" id="CHEBI:57379"/>
        <dbReference type="ChEBI" id="CHEBI:74151"/>
        <dbReference type="EC" id="2.3.1.225"/>
    </reaction>
</comment>
<comment type="similarity">
    <text evidence="7">Belongs to the DHHC palmitoyltransferase family.</text>
</comment>
<gene>
    <name evidence="10" type="ORF">BLNAU_2689</name>
</gene>
<dbReference type="InterPro" id="IPR001594">
    <property type="entry name" value="Palmitoyltrfase_DHHC"/>
</dbReference>
<dbReference type="Proteomes" id="UP001281761">
    <property type="component" value="Unassembled WGS sequence"/>
</dbReference>
<dbReference type="EC" id="2.3.1.225" evidence="7"/>
<accession>A0ABQ9YFA4</accession>
<proteinExistence type="inferred from homology"/>
<evidence type="ECO:0000256" key="1">
    <source>
        <dbReference type="ARBA" id="ARBA00004141"/>
    </source>
</evidence>
<dbReference type="PROSITE" id="PS50216">
    <property type="entry name" value="DHHC"/>
    <property type="match status" value="1"/>
</dbReference>
<organism evidence="10 11">
    <name type="scientific">Blattamonas nauphoetae</name>
    <dbReference type="NCBI Taxonomy" id="2049346"/>
    <lineage>
        <taxon>Eukaryota</taxon>
        <taxon>Metamonada</taxon>
        <taxon>Preaxostyla</taxon>
        <taxon>Oxymonadida</taxon>
        <taxon>Blattamonas</taxon>
    </lineage>
</organism>
<protein>
    <recommendedName>
        <fullName evidence="7">Palmitoyltransferase</fullName>
        <ecNumber evidence="7">2.3.1.225</ecNumber>
    </recommendedName>
</protein>
<comment type="subcellular location">
    <subcellularLocation>
        <location evidence="1">Membrane</location>
        <topology evidence="1">Multi-pass membrane protein</topology>
    </subcellularLocation>
</comment>
<comment type="caution">
    <text evidence="10">The sequence shown here is derived from an EMBL/GenBank/DDBJ whole genome shotgun (WGS) entry which is preliminary data.</text>
</comment>
<feature type="domain" description="Palmitoyltransferase DHHC" evidence="9">
    <location>
        <begin position="73"/>
        <end position="207"/>
    </location>
</feature>
<keyword evidence="6 7" id="KW-0012">Acyltransferase</keyword>
<evidence type="ECO:0000256" key="5">
    <source>
        <dbReference type="ARBA" id="ARBA00023136"/>
    </source>
</evidence>
<name>A0ABQ9YFA4_9EUKA</name>
<feature type="transmembrane region" description="Helical" evidence="7">
    <location>
        <begin position="119"/>
        <end position="143"/>
    </location>
</feature>
<keyword evidence="11" id="KW-1185">Reference proteome</keyword>
<feature type="compositionally biased region" description="Polar residues" evidence="8">
    <location>
        <begin position="282"/>
        <end position="291"/>
    </location>
</feature>
<keyword evidence="5 7" id="KW-0472">Membrane</keyword>
<dbReference type="EMBL" id="JARBJD010000011">
    <property type="protein sequence ID" value="KAK2962446.1"/>
    <property type="molecule type" value="Genomic_DNA"/>
</dbReference>
<dbReference type="GO" id="GO:0019706">
    <property type="term" value="F:protein-cysteine S-palmitoyltransferase activity"/>
    <property type="evidence" value="ECO:0007669"/>
    <property type="project" value="UniProtKB-EC"/>
</dbReference>
<dbReference type="Pfam" id="PF01529">
    <property type="entry name" value="DHHC"/>
    <property type="match status" value="1"/>
</dbReference>